<reference evidence="1 2" key="1">
    <citation type="journal article" date="2019" name="Nat. Med.">
        <title>A library of human gut bacterial isolates paired with longitudinal multiomics data enables mechanistic microbiome research.</title>
        <authorList>
            <person name="Poyet M."/>
            <person name="Groussin M."/>
            <person name="Gibbons S.M."/>
            <person name="Avila-Pacheco J."/>
            <person name="Jiang X."/>
            <person name="Kearney S.M."/>
            <person name="Perrotta A.R."/>
            <person name="Berdy B."/>
            <person name="Zhao S."/>
            <person name="Lieberman T.D."/>
            <person name="Swanson P.K."/>
            <person name="Smith M."/>
            <person name="Roesemann S."/>
            <person name="Alexander J.E."/>
            <person name="Rich S.A."/>
            <person name="Livny J."/>
            <person name="Vlamakis H."/>
            <person name="Clish C."/>
            <person name="Bullock K."/>
            <person name="Deik A."/>
            <person name="Scott J."/>
            <person name="Pierce K.A."/>
            <person name="Xavier R.J."/>
            <person name="Alm E.J."/>
        </authorList>
    </citation>
    <scope>NUCLEOTIDE SEQUENCE [LARGE SCALE GENOMIC DNA]</scope>
    <source>
        <strain evidence="1 2">BIOML-A2</strain>
    </source>
</reference>
<dbReference type="RefSeq" id="WP_155165898.1">
    <property type="nucleotide sequence ID" value="NZ_DBFBMA010000042.1"/>
</dbReference>
<accession>A0A6I3S9V6</accession>
<organism evidence="1 2">
    <name type="scientific">Parasutterella excrementihominis</name>
    <dbReference type="NCBI Taxonomy" id="487175"/>
    <lineage>
        <taxon>Bacteria</taxon>
        <taxon>Pseudomonadati</taxon>
        <taxon>Pseudomonadota</taxon>
        <taxon>Betaproteobacteria</taxon>
        <taxon>Burkholderiales</taxon>
        <taxon>Sutterellaceae</taxon>
        <taxon>Parasutterella</taxon>
    </lineage>
</organism>
<dbReference type="EMBL" id="WNCL01000049">
    <property type="protein sequence ID" value="MTU44147.1"/>
    <property type="molecule type" value="Genomic_DNA"/>
</dbReference>
<sequence>MKTFALAPITILVSSALTLACGSSFAEEVAKTQAVSAASPQVQEISGATKKREATSGAFVLTKTAEGKKLLADMAADFLYTGPSTFDGKKIGGGRNMYAIATSYGNRPENITAELTTDYDPAKGTFVFYGTTAKDSGKILRASKSGTGVSVAWVKQLRENEIKNHGYNYYDSYGVQFDGPVEVITSKSINTGDPKKDAEALKKLEAIMSKSLTTIKEWNLLWHFDPNLNPQQLAKAKENAIRDFMSYEDVYVVNPKKMIIIGYFYRPLMVNPKNAFVYGDYGIDSSKPGFKLEEAPGYQKALRDTNCAYTVSKQGRAEYPFLDAKYPASSPNNIINRLVAYKNEQVFGQSKPAANAKPLPAALEKIEKMYNGGGKMLTKAEAEKLAKEANGKRQAIYWEDTSKAADMPDRYMITYTGVDSNGKNYISVQPNWNRFFMLQPNNMCGIATRHTLTWN</sequence>
<evidence type="ECO:0000313" key="2">
    <source>
        <dbReference type="Proteomes" id="UP000462362"/>
    </source>
</evidence>
<dbReference type="Proteomes" id="UP000462362">
    <property type="component" value="Unassembled WGS sequence"/>
</dbReference>
<comment type="caution">
    <text evidence="1">The sequence shown here is derived from an EMBL/GenBank/DDBJ whole genome shotgun (WGS) entry which is preliminary data.</text>
</comment>
<name>A0A6I3S9V6_9BURK</name>
<dbReference type="PROSITE" id="PS51257">
    <property type="entry name" value="PROKAR_LIPOPROTEIN"/>
    <property type="match status" value="1"/>
</dbReference>
<protein>
    <submittedName>
        <fullName evidence="1">Uncharacterized protein</fullName>
    </submittedName>
</protein>
<dbReference type="AlphaFoldDB" id="A0A6I3S9V6"/>
<proteinExistence type="predicted"/>
<evidence type="ECO:0000313" key="1">
    <source>
        <dbReference type="EMBL" id="MTU44147.1"/>
    </source>
</evidence>
<gene>
    <name evidence="1" type="ORF">GMD42_11170</name>
</gene>